<dbReference type="RefSeq" id="WP_111148566.1">
    <property type="nucleotide sequence ID" value="NZ_QKRB01000054.1"/>
</dbReference>
<evidence type="ECO:0000256" key="4">
    <source>
        <dbReference type="ARBA" id="ARBA00023277"/>
    </source>
</evidence>
<sequence length="1118" mass="118671">MKLKRGLRKAGILLTLAGVFAGTTIVSGTKNVEAAPSESYTWKNVVTGAGGGFIPGIIFNKTEKDLIYTRTDIGGAYRWNPADNSWIPLLDFVGWDEWGKTGVDALATDPVDPDRLYLAVGTYTNDWDPNNGYIMRSTDRGATWQETELPFKVGGNMPGRSMGERLTIDPNSNNILYFGARSGNGLWKSTDYGATWNKVTSFPNPGTYVQDPSNSYQSDIMGLAWITFDPATGSPGSPTQTIYVGVADKETSIYRSTDGGATWSAVPGQPSGFLPHHGELDSSGNLFITYNDAIGPYDGEKGDVWRYNTGSGEWTNVSPVPSTSTDNYFGYGGLALDEQQPGTLMVSALNSWWPDTILFRSTDSGATWTRIWDWEGYPNRKLRYTQDISAAPWLDFGSNPQPPEVTPKLGWMVGDLEIDPHNSNRMMYGTGATIYGTNNLTDWDADKKINISVMAKGLEEISVIDLISPPTGAPLLSGVGDVSGFRHDDLTKAPAKMFIGPSSTASIDYAELNPTFIARIGYGDYENNPNAKSVALSYDGGTNWFNPSSEPAGTKGGGTLAVGADNSSLVWSTPDVGVYYSKSSGNSWTKSTGLPDGAKVASDRVNKNKFYAAAAGAFYVSADGGATFKQTAAAGLPAEGALKFKAMPGVEGDIWLAGGSESSGVYGLWHSTDSGASFTKLANVEEADVVGFGKAAPGQTYMALYVSAQIDGVRGIFRSDDGGASWVRINDDKHQYAYTGAAITGDPRIYGRVYVGTNGRGVVYGDLAGPAQNHSSITPMTASFDKKTGSQADIKVTMTLNGNTLTAVRSGSKVLAAGQDYTAAGNTVTITSAYLAAQPPGTLALTFDFSAGADPVLNITITDSTSTPPVNNSTITPMTASFDKKTGSQADIKVTMTLNGNTLTAVRNGSTVLAAGQDYTAAGNTVTIKSAYLAAQPLGILALTFDFSAGADPVLEVAVSDTTASEPGSVKVQMFNGSTTAAVNTLNPRFKLVNTGTSDIPLADVKIRYYYTIDGEQEQSFWCDWSTAGSGSVTAKFVKMTSPKDGADHYVEIGFSSGAGTLAAGQSVEIQTRMSKNNWSNYSQSDDYSFNASASSYTDWSKAAVYMAGGLQWGQEPQ</sequence>
<dbReference type="SUPFAM" id="SSF110296">
    <property type="entry name" value="Oligoxyloglucan reducing end-specific cellobiohydrolase"/>
    <property type="match status" value="2"/>
</dbReference>
<keyword evidence="4" id="KW-0119">Carbohydrate metabolism</keyword>
<dbReference type="InterPro" id="IPR005102">
    <property type="entry name" value="Carbo-bd_X2"/>
</dbReference>
<name>A0A2W1L5J3_9BACL</name>
<evidence type="ECO:0000256" key="7">
    <source>
        <dbReference type="ARBA" id="ARBA00037986"/>
    </source>
</evidence>
<feature type="domain" description="CBM3" evidence="8">
    <location>
        <begin position="966"/>
        <end position="1118"/>
    </location>
</feature>
<dbReference type="CDD" id="cd15482">
    <property type="entry name" value="Sialidase_non-viral"/>
    <property type="match status" value="2"/>
</dbReference>
<dbReference type="GO" id="GO:0016798">
    <property type="term" value="F:hydrolase activity, acting on glycosyl bonds"/>
    <property type="evidence" value="ECO:0007669"/>
    <property type="project" value="UniProtKB-KW"/>
</dbReference>
<dbReference type="EMBL" id="QKRB01000054">
    <property type="protein sequence ID" value="PZD94203.1"/>
    <property type="molecule type" value="Genomic_DNA"/>
</dbReference>
<evidence type="ECO:0000313" key="10">
    <source>
        <dbReference type="Proteomes" id="UP000249522"/>
    </source>
</evidence>
<keyword evidence="1" id="KW-0732">Signal</keyword>
<dbReference type="SUPFAM" id="SSF81296">
    <property type="entry name" value="E set domains"/>
    <property type="match status" value="2"/>
</dbReference>
<gene>
    <name evidence="9" type="ORF">DNH61_19880</name>
</gene>
<dbReference type="FunFam" id="2.130.10.10:FF:000534">
    <property type="entry name" value="Xyloglucanase Xgh74A"/>
    <property type="match status" value="1"/>
</dbReference>
<dbReference type="Gene3D" id="2.60.40.10">
    <property type="entry name" value="Immunoglobulins"/>
    <property type="match status" value="2"/>
</dbReference>
<evidence type="ECO:0000256" key="3">
    <source>
        <dbReference type="ARBA" id="ARBA00023001"/>
    </source>
</evidence>
<dbReference type="Pfam" id="PF03442">
    <property type="entry name" value="CBM_X2"/>
    <property type="match status" value="2"/>
</dbReference>
<accession>A0A2W1L5J3</accession>
<dbReference type="AlphaFoldDB" id="A0A2W1L5J3"/>
<keyword evidence="10" id="KW-1185">Reference proteome</keyword>
<dbReference type="InterPro" id="IPR014756">
    <property type="entry name" value="Ig_E-set"/>
</dbReference>
<evidence type="ECO:0000256" key="1">
    <source>
        <dbReference type="ARBA" id="ARBA00022729"/>
    </source>
</evidence>
<dbReference type="Proteomes" id="UP000249522">
    <property type="component" value="Unassembled WGS sequence"/>
</dbReference>
<reference evidence="9 10" key="1">
    <citation type="submission" date="2018-06" db="EMBL/GenBank/DDBJ databases">
        <title>Paenibacillus imtechensis sp. nov.</title>
        <authorList>
            <person name="Pinnaka A.K."/>
            <person name="Singh H."/>
            <person name="Kaur M."/>
        </authorList>
    </citation>
    <scope>NUCLEOTIDE SEQUENCE [LARGE SCALE GENOMIC DNA]</scope>
    <source>
        <strain evidence="9 10">SMB1</strain>
    </source>
</reference>
<comment type="similarity">
    <text evidence="7">Belongs to the glycosyl hydrolase 74 family.</text>
</comment>
<dbReference type="PANTHER" id="PTHR43739:SF2">
    <property type="entry name" value="OLIGOXYLOGLUCAN-REDUCING END-SPECIFIC XYLOGLUCANASE-RELATED"/>
    <property type="match status" value="1"/>
</dbReference>
<dbReference type="PANTHER" id="PTHR43739">
    <property type="entry name" value="XYLOGLUCANASE (EUROFUNG)"/>
    <property type="match status" value="1"/>
</dbReference>
<dbReference type="GO" id="GO:0030245">
    <property type="term" value="P:cellulose catabolic process"/>
    <property type="evidence" value="ECO:0007669"/>
    <property type="project" value="UniProtKB-KW"/>
</dbReference>
<keyword evidence="5" id="KW-0326">Glycosidase</keyword>
<dbReference type="Gene3D" id="2.130.10.10">
    <property type="entry name" value="YVTN repeat-like/Quinoprotein amine dehydrogenase"/>
    <property type="match status" value="2"/>
</dbReference>
<keyword evidence="2" id="KW-0378">Hydrolase</keyword>
<dbReference type="InterPro" id="IPR015943">
    <property type="entry name" value="WD40/YVTN_repeat-like_dom_sf"/>
</dbReference>
<dbReference type="SMART" id="SM01067">
    <property type="entry name" value="CBM_3"/>
    <property type="match status" value="1"/>
</dbReference>
<protein>
    <submittedName>
        <fullName evidence="9">Xyloglucanase</fullName>
    </submittedName>
</protein>
<evidence type="ECO:0000256" key="5">
    <source>
        <dbReference type="ARBA" id="ARBA00023295"/>
    </source>
</evidence>
<dbReference type="InterPro" id="IPR052025">
    <property type="entry name" value="Xyloglucanase_GH74"/>
</dbReference>
<evidence type="ECO:0000256" key="6">
    <source>
        <dbReference type="ARBA" id="ARBA00023326"/>
    </source>
</evidence>
<dbReference type="Pfam" id="PF00942">
    <property type="entry name" value="CBM_3"/>
    <property type="match status" value="1"/>
</dbReference>
<dbReference type="InterPro" id="IPR008965">
    <property type="entry name" value="CBM2/CBM3_carb-bd_dom_sf"/>
</dbReference>
<evidence type="ECO:0000313" key="9">
    <source>
        <dbReference type="EMBL" id="PZD94203.1"/>
    </source>
</evidence>
<dbReference type="OrthoDB" id="9757947at2"/>
<proteinExistence type="inferred from homology"/>
<dbReference type="InterPro" id="IPR013783">
    <property type="entry name" value="Ig-like_fold"/>
</dbReference>
<dbReference type="PROSITE" id="PS51172">
    <property type="entry name" value="CBM3"/>
    <property type="match status" value="1"/>
</dbReference>
<evidence type="ECO:0000259" key="8">
    <source>
        <dbReference type="PROSITE" id="PS51172"/>
    </source>
</evidence>
<keyword evidence="6" id="KW-0624">Polysaccharide degradation</keyword>
<dbReference type="InterPro" id="IPR036966">
    <property type="entry name" value="CBM3_sf"/>
</dbReference>
<dbReference type="GO" id="GO:0010411">
    <property type="term" value="P:xyloglucan metabolic process"/>
    <property type="evidence" value="ECO:0007669"/>
    <property type="project" value="TreeGrafter"/>
</dbReference>
<keyword evidence="3" id="KW-0136">Cellulose degradation</keyword>
<evidence type="ECO:0000256" key="2">
    <source>
        <dbReference type="ARBA" id="ARBA00022801"/>
    </source>
</evidence>
<comment type="caution">
    <text evidence="9">The sequence shown here is derived from an EMBL/GenBank/DDBJ whole genome shotgun (WGS) entry which is preliminary data.</text>
</comment>
<dbReference type="GO" id="GO:0030248">
    <property type="term" value="F:cellulose binding"/>
    <property type="evidence" value="ECO:0007669"/>
    <property type="project" value="InterPro"/>
</dbReference>
<dbReference type="SUPFAM" id="SSF49384">
    <property type="entry name" value="Carbohydrate-binding domain"/>
    <property type="match status" value="1"/>
</dbReference>
<dbReference type="Gene3D" id="2.60.40.710">
    <property type="entry name" value="Endoglucanase-like"/>
    <property type="match status" value="1"/>
</dbReference>
<organism evidence="9 10">
    <name type="scientific">Paenibacillus sambharensis</name>
    <dbReference type="NCBI Taxonomy" id="1803190"/>
    <lineage>
        <taxon>Bacteria</taxon>
        <taxon>Bacillati</taxon>
        <taxon>Bacillota</taxon>
        <taxon>Bacilli</taxon>
        <taxon>Bacillales</taxon>
        <taxon>Paenibacillaceae</taxon>
        <taxon>Paenibacillus</taxon>
    </lineage>
</organism>
<dbReference type="InterPro" id="IPR001956">
    <property type="entry name" value="CBM3"/>
</dbReference>